<organism evidence="2 3">
    <name type="scientific">Caldimonas aquatica</name>
    <dbReference type="NCBI Taxonomy" id="376175"/>
    <lineage>
        <taxon>Bacteria</taxon>
        <taxon>Pseudomonadati</taxon>
        <taxon>Pseudomonadota</taxon>
        <taxon>Betaproteobacteria</taxon>
        <taxon>Burkholderiales</taxon>
        <taxon>Sphaerotilaceae</taxon>
        <taxon>Caldimonas</taxon>
    </lineage>
</organism>
<sequence>MSSPLSLRSLRAWRAGLAGLVAAFSLVACGGGSGGVDTGGTGAFSVGRISGFGSIIVNGVRYDDSSAHVQDDDGNDLKGQLKLGMVVEVQGTAPTPGAAGELPRSTASHVEVSSVVKGPVTAASSNSLTVLGQSVTLTASTVLDLGSVAAADLEGRVVEVYGYPSASGPIVATRVELESSAPAFYKLTGFVSNPNTSGGTTTFTLGGTSLTYTGALPEGFANGRLVRVKLRADSPAPAVWTATEIRVRKVYDDHAEAEVEGVVTSYTSAGDFTVNGLRVDASRATFEGSGTLAAGVRVEVEGSIQNGVLIARKVEFEDDESEDEREIELHGAISGFTAGTGSSATFVVRGVAVRVDGTTTYKDGLSFGALANSLAVEVKGRLHTDGATVIATEVKRDD</sequence>
<dbReference type="EMBL" id="CP110257">
    <property type="protein sequence ID" value="UZD55833.1"/>
    <property type="molecule type" value="Genomic_DNA"/>
</dbReference>
<feature type="domain" description="DUF5666" evidence="1">
    <location>
        <begin position="331"/>
        <end position="395"/>
    </location>
</feature>
<reference evidence="2" key="1">
    <citation type="submission" date="2022-10" db="EMBL/GenBank/DDBJ databases">
        <title>Complete genome sequence of Schlegelella aquatica LMG 23380.</title>
        <authorList>
            <person name="Musilova J."/>
            <person name="Kourilova X."/>
            <person name="Bezdicek M."/>
            <person name="Hermankova K."/>
            <person name="Obruca S."/>
            <person name="Sedlar K."/>
        </authorList>
    </citation>
    <scope>NUCLEOTIDE SEQUENCE</scope>
    <source>
        <strain evidence="2">LMG 23380</strain>
    </source>
</reference>
<gene>
    <name evidence="2" type="ORF">OMP39_04430</name>
</gene>
<feature type="domain" description="DUF5666" evidence="1">
    <location>
        <begin position="260"/>
        <end position="315"/>
    </location>
</feature>
<dbReference type="RefSeq" id="WP_264893586.1">
    <property type="nucleotide sequence ID" value="NZ_CP110257.1"/>
</dbReference>
<keyword evidence="3" id="KW-1185">Reference proteome</keyword>
<feature type="domain" description="DUF5666" evidence="1">
    <location>
        <begin position="49"/>
        <end position="92"/>
    </location>
</feature>
<evidence type="ECO:0000259" key="1">
    <source>
        <dbReference type="Pfam" id="PF18914"/>
    </source>
</evidence>
<name>A0ABY6MV05_9BURK</name>
<evidence type="ECO:0000313" key="2">
    <source>
        <dbReference type="EMBL" id="UZD55833.1"/>
    </source>
</evidence>
<dbReference type="Proteomes" id="UP001163266">
    <property type="component" value="Chromosome"/>
</dbReference>
<evidence type="ECO:0000313" key="3">
    <source>
        <dbReference type="Proteomes" id="UP001163266"/>
    </source>
</evidence>
<feature type="domain" description="DUF5666" evidence="1">
    <location>
        <begin position="117"/>
        <end position="176"/>
    </location>
</feature>
<accession>A0ABY6MV05</accession>
<proteinExistence type="predicted"/>
<dbReference type="Pfam" id="PF18914">
    <property type="entry name" value="DUF5666"/>
    <property type="match status" value="4"/>
</dbReference>
<protein>
    <submittedName>
        <fullName evidence="2">DUF5666 domain-containing protein</fullName>
    </submittedName>
</protein>
<dbReference type="InterPro" id="IPR043724">
    <property type="entry name" value="DUF5666"/>
</dbReference>